<organism evidence="7 8">
    <name type="scientific">Corynebacterium lemuris</name>
    <dbReference type="NCBI Taxonomy" id="1859292"/>
    <lineage>
        <taxon>Bacteria</taxon>
        <taxon>Bacillati</taxon>
        <taxon>Actinomycetota</taxon>
        <taxon>Actinomycetes</taxon>
        <taxon>Mycobacteriales</taxon>
        <taxon>Corynebacteriaceae</taxon>
        <taxon>Corynebacterium</taxon>
    </lineage>
</organism>
<sequence length="236" mass="24528">MNAPVLVELAGGEHPLICFPPAGAGASYFRFLADGRAVTAVQYPGRESRHREAFATSRPQLIAEIAAALAPDPRLSQATFLGHSLGATCAFETTLALQERGLRPARLVLSARNHTPPGTAPPAPDGDRATDTELRDWLLGLGGTRPEVLDHPGLSALIYTVARADLRLGAQGGPAGLVDIPLLTVCGDADPAATTAGMAGWAERTTADFTPATLSGDHDALRTDAGTLLKLLEVDA</sequence>
<dbReference type="InterPro" id="IPR012223">
    <property type="entry name" value="TEII"/>
</dbReference>
<feature type="region of interest" description="Disordered" evidence="5">
    <location>
        <begin position="111"/>
        <end position="130"/>
    </location>
</feature>
<gene>
    <name evidence="7" type="ORF">NYP18_13520</name>
</gene>
<protein>
    <recommendedName>
        <fullName evidence="2">Thioesterase TesA</fullName>
    </recommendedName>
</protein>
<dbReference type="PANTHER" id="PTHR11487">
    <property type="entry name" value="THIOESTERASE"/>
    <property type="match status" value="1"/>
</dbReference>
<evidence type="ECO:0000256" key="3">
    <source>
        <dbReference type="ARBA" id="ARBA00022801"/>
    </source>
</evidence>
<feature type="domain" description="Thioesterase TesA-like" evidence="6">
    <location>
        <begin position="17"/>
        <end position="232"/>
    </location>
</feature>
<comment type="caution">
    <text evidence="7">The sequence shown here is derived from an EMBL/GenBank/DDBJ whole genome shotgun (WGS) entry which is preliminary data.</text>
</comment>
<evidence type="ECO:0000313" key="8">
    <source>
        <dbReference type="Proteomes" id="UP001205965"/>
    </source>
</evidence>
<comment type="similarity">
    <text evidence="1">Belongs to the thioesterase family.</text>
</comment>
<keyword evidence="8" id="KW-1185">Reference proteome</keyword>
<dbReference type="EMBL" id="JANWTC010000015">
    <property type="protein sequence ID" value="MCS5480665.1"/>
    <property type="molecule type" value="Genomic_DNA"/>
</dbReference>
<evidence type="ECO:0000256" key="1">
    <source>
        <dbReference type="ARBA" id="ARBA00007169"/>
    </source>
</evidence>
<evidence type="ECO:0000259" key="6">
    <source>
        <dbReference type="SMART" id="SM00824"/>
    </source>
</evidence>
<dbReference type="SUPFAM" id="SSF53474">
    <property type="entry name" value="alpha/beta-Hydrolases"/>
    <property type="match status" value="1"/>
</dbReference>
<dbReference type="InterPro" id="IPR001031">
    <property type="entry name" value="Thioesterase"/>
</dbReference>
<name>A0ABT2G0Y9_9CORY</name>
<evidence type="ECO:0000256" key="4">
    <source>
        <dbReference type="ARBA" id="ARBA00024293"/>
    </source>
</evidence>
<dbReference type="Gene3D" id="3.40.50.1820">
    <property type="entry name" value="alpha/beta hydrolase"/>
    <property type="match status" value="1"/>
</dbReference>
<dbReference type="PANTHER" id="PTHR11487:SF0">
    <property type="entry name" value="S-ACYL FATTY ACID SYNTHASE THIOESTERASE, MEDIUM CHAIN"/>
    <property type="match status" value="1"/>
</dbReference>
<dbReference type="InterPro" id="IPR029058">
    <property type="entry name" value="AB_hydrolase_fold"/>
</dbReference>
<proteinExistence type="inferred from homology"/>
<keyword evidence="3" id="KW-0378">Hydrolase</keyword>
<dbReference type="Pfam" id="PF00975">
    <property type="entry name" value="Thioesterase"/>
    <property type="match status" value="1"/>
</dbReference>
<evidence type="ECO:0000313" key="7">
    <source>
        <dbReference type="EMBL" id="MCS5480665.1"/>
    </source>
</evidence>
<evidence type="ECO:0000256" key="2">
    <source>
        <dbReference type="ARBA" id="ARBA00015007"/>
    </source>
</evidence>
<dbReference type="SMART" id="SM00824">
    <property type="entry name" value="PKS_TE"/>
    <property type="match status" value="1"/>
</dbReference>
<reference evidence="7 8" key="1">
    <citation type="submission" date="2022-08" db="EMBL/GenBank/DDBJ databases">
        <title>YIM 101645 draft genome.</title>
        <authorList>
            <person name="Chen X."/>
        </authorList>
    </citation>
    <scope>NUCLEOTIDE SEQUENCE [LARGE SCALE GENOMIC DNA]</scope>
    <source>
        <strain evidence="7 8">YIM 101645</strain>
    </source>
</reference>
<dbReference type="Proteomes" id="UP001205965">
    <property type="component" value="Unassembled WGS sequence"/>
</dbReference>
<evidence type="ECO:0000256" key="5">
    <source>
        <dbReference type="SAM" id="MobiDB-lite"/>
    </source>
</evidence>
<dbReference type="InterPro" id="IPR020802">
    <property type="entry name" value="TesA-like"/>
</dbReference>
<comment type="catalytic activity">
    <reaction evidence="4">
        <text>a fatty acyl-CoA + H2O = a fatty acid + CoA + H(+)</text>
        <dbReference type="Rhea" id="RHEA:16781"/>
        <dbReference type="ChEBI" id="CHEBI:15377"/>
        <dbReference type="ChEBI" id="CHEBI:15378"/>
        <dbReference type="ChEBI" id="CHEBI:28868"/>
        <dbReference type="ChEBI" id="CHEBI:57287"/>
        <dbReference type="ChEBI" id="CHEBI:77636"/>
    </reaction>
</comment>
<dbReference type="RefSeq" id="WP_259428721.1">
    <property type="nucleotide sequence ID" value="NZ_JANWTC010000015.1"/>
</dbReference>
<accession>A0ABT2G0Y9</accession>